<evidence type="ECO:0000313" key="2">
    <source>
        <dbReference type="Proteomes" id="UP001154282"/>
    </source>
</evidence>
<sequence length="85" mass="9759">METVNIDDWKLLCDHFDGPAFKKQSAANVQNRAMVQNPHTTGAKSQSQRTTRRCNKIALTMMWSRTTQQRKSHQNCGCILTHIRS</sequence>
<evidence type="ECO:0000313" key="1">
    <source>
        <dbReference type="EMBL" id="CAI0389227.1"/>
    </source>
</evidence>
<accession>A0AAV0HWN9</accession>
<dbReference type="EMBL" id="CAMGYJ010000003">
    <property type="protein sequence ID" value="CAI0389227.1"/>
    <property type="molecule type" value="Genomic_DNA"/>
</dbReference>
<dbReference type="AlphaFoldDB" id="A0AAV0HWN9"/>
<protein>
    <submittedName>
        <fullName evidence="1">Uncharacterized protein</fullName>
    </submittedName>
</protein>
<dbReference type="Proteomes" id="UP001154282">
    <property type="component" value="Unassembled WGS sequence"/>
</dbReference>
<proteinExistence type="predicted"/>
<comment type="caution">
    <text evidence="1">The sequence shown here is derived from an EMBL/GenBank/DDBJ whole genome shotgun (WGS) entry which is preliminary data.</text>
</comment>
<keyword evidence="2" id="KW-1185">Reference proteome</keyword>
<organism evidence="1 2">
    <name type="scientific">Linum tenue</name>
    <dbReference type="NCBI Taxonomy" id="586396"/>
    <lineage>
        <taxon>Eukaryota</taxon>
        <taxon>Viridiplantae</taxon>
        <taxon>Streptophyta</taxon>
        <taxon>Embryophyta</taxon>
        <taxon>Tracheophyta</taxon>
        <taxon>Spermatophyta</taxon>
        <taxon>Magnoliopsida</taxon>
        <taxon>eudicotyledons</taxon>
        <taxon>Gunneridae</taxon>
        <taxon>Pentapetalae</taxon>
        <taxon>rosids</taxon>
        <taxon>fabids</taxon>
        <taxon>Malpighiales</taxon>
        <taxon>Linaceae</taxon>
        <taxon>Linum</taxon>
    </lineage>
</organism>
<name>A0AAV0HWN9_9ROSI</name>
<feature type="non-terminal residue" evidence="1">
    <location>
        <position position="85"/>
    </location>
</feature>
<gene>
    <name evidence="1" type="ORF">LITE_LOCUS6149</name>
</gene>
<reference evidence="1" key="1">
    <citation type="submission" date="2022-08" db="EMBL/GenBank/DDBJ databases">
        <authorList>
            <person name="Gutierrez-Valencia J."/>
        </authorList>
    </citation>
    <scope>NUCLEOTIDE SEQUENCE</scope>
</reference>